<dbReference type="Proteomes" id="UP000039217">
    <property type="component" value="Unassembled WGS sequence"/>
</dbReference>
<feature type="region of interest" description="Disordered" evidence="1">
    <location>
        <begin position="1"/>
        <end position="53"/>
    </location>
</feature>
<evidence type="ECO:0000313" key="3">
    <source>
        <dbReference type="EMBL" id="CNV82132.1"/>
    </source>
</evidence>
<dbReference type="AlphaFoldDB" id="A0A655C0S0"/>
<dbReference type="EMBL" id="CFOH01000624">
    <property type="protein sequence ID" value="CFE63612.1"/>
    <property type="molecule type" value="Genomic_DNA"/>
</dbReference>
<evidence type="ECO:0000313" key="5">
    <source>
        <dbReference type="EMBL" id="COY52872.1"/>
    </source>
</evidence>
<accession>A0A655C0S0</accession>
<organism evidence="5 6">
    <name type="scientific">Mycobacterium tuberculosis</name>
    <dbReference type="NCBI Taxonomy" id="1773"/>
    <lineage>
        <taxon>Bacteria</taxon>
        <taxon>Bacillati</taxon>
        <taxon>Actinomycetota</taxon>
        <taxon>Actinomycetes</taxon>
        <taxon>Mycobacteriales</taxon>
        <taxon>Mycobacteriaceae</taxon>
        <taxon>Mycobacterium</taxon>
        <taxon>Mycobacterium tuberculosis complex</taxon>
    </lineage>
</organism>
<proteinExistence type="predicted"/>
<sequence length="84" mass="9119">MRSVSDASRTRARNASDGITTRGPIHIDESRVNTRFGNGSMTKSPPWCIRNTNDTSVRVSDGSSLKVMPAVSTCANLPGSRLRR</sequence>
<reference evidence="5" key="2">
    <citation type="submission" date="2015-03" db="EMBL/GenBank/DDBJ databases">
        <authorList>
            <consortium name="Pathogen Informatics"/>
            <person name="Murphy D."/>
        </authorList>
    </citation>
    <scope>NUCLEOTIDE SEQUENCE</scope>
    <source>
        <strain evidence="5">N09902308</strain>
    </source>
</reference>
<dbReference type="EMBL" id="CSBK01001307">
    <property type="protein sequence ID" value="COY52872.1"/>
    <property type="molecule type" value="Genomic_DNA"/>
</dbReference>
<evidence type="ECO:0000313" key="9">
    <source>
        <dbReference type="Proteomes" id="UP000046947"/>
    </source>
</evidence>
<evidence type="ECO:0000256" key="1">
    <source>
        <dbReference type="SAM" id="MobiDB-lite"/>
    </source>
</evidence>
<dbReference type="Proteomes" id="UP000045842">
    <property type="component" value="Unassembled WGS sequence"/>
</dbReference>
<protein>
    <submittedName>
        <fullName evidence="5">Uncharacterized protein</fullName>
    </submittedName>
</protein>
<dbReference type="EMBL" id="CSAD01000431">
    <property type="protein sequence ID" value="COV97467.1"/>
    <property type="molecule type" value="Genomic_DNA"/>
</dbReference>
<dbReference type="Proteomes" id="UP000046947">
    <property type="component" value="Unassembled WGS sequence"/>
</dbReference>
<evidence type="ECO:0000313" key="7">
    <source>
        <dbReference type="Proteomes" id="UP000039217"/>
    </source>
</evidence>
<dbReference type="Proteomes" id="UP000039021">
    <property type="component" value="Unassembled WGS sequence"/>
</dbReference>
<evidence type="ECO:0000313" key="8">
    <source>
        <dbReference type="Proteomes" id="UP000045842"/>
    </source>
</evidence>
<evidence type="ECO:0000313" key="2">
    <source>
        <dbReference type="EMBL" id="CFE63612.1"/>
    </source>
</evidence>
<evidence type="ECO:0000313" key="6">
    <source>
        <dbReference type="Proteomes" id="UP000039021"/>
    </source>
</evidence>
<gene>
    <name evidence="3" type="ORF">ERS007661_03132</name>
    <name evidence="4" type="ORF">ERS007679_02822</name>
    <name evidence="2" type="ORF">ERS007688_03134</name>
    <name evidence="5" type="ORF">ERS007739_02751</name>
</gene>
<reference evidence="6 7" key="1">
    <citation type="submission" date="2015-03" db="EMBL/GenBank/DDBJ databases">
        <authorList>
            <consortium name="Pathogen Informatics"/>
        </authorList>
    </citation>
    <scope>NUCLEOTIDE SEQUENCE [LARGE SCALE GENOMIC DNA]</scope>
    <source>
        <strain evidence="3 7">D00501624</strain>
        <strain evidence="4 8">G09801536</strain>
        <strain evidence="2 9">H09601792</strain>
        <strain evidence="6">N09902308</strain>
    </source>
</reference>
<evidence type="ECO:0000313" key="4">
    <source>
        <dbReference type="EMBL" id="COV97467.1"/>
    </source>
</evidence>
<name>A0A655C0S0_MYCTX</name>
<dbReference type="EMBL" id="CQQC01001295">
    <property type="protein sequence ID" value="CNV82132.1"/>
    <property type="molecule type" value="Genomic_DNA"/>
</dbReference>
<feature type="compositionally biased region" description="Polar residues" evidence="1">
    <location>
        <begin position="33"/>
        <end position="43"/>
    </location>
</feature>